<dbReference type="InterPro" id="IPR001611">
    <property type="entry name" value="Leu-rich_rpt"/>
</dbReference>
<dbReference type="SUPFAM" id="SSF52047">
    <property type="entry name" value="RNI-like"/>
    <property type="match status" value="1"/>
</dbReference>
<dbReference type="AlphaFoldDB" id="A0A4X1TN42"/>
<dbReference type="Proteomes" id="UP000314985">
    <property type="component" value="Chromosome 6"/>
</dbReference>
<dbReference type="Ensembl" id="ENSSSCT00070021267.1">
    <property type="protein sequence ID" value="ENSSSCP00070017584.1"/>
    <property type="gene ID" value="ENSSSCG00070010827.1"/>
</dbReference>
<dbReference type="PANTHER" id="PTHR45690">
    <property type="entry name" value="NACHT, LRR AND PYD DOMAINS-CONTAINING PROTEIN 12"/>
    <property type="match status" value="1"/>
</dbReference>
<evidence type="ECO:0000313" key="2">
    <source>
        <dbReference type="Proteomes" id="UP000314985"/>
    </source>
</evidence>
<name>A0A4X1TN42_PIG</name>
<accession>A0A4X1TN42</accession>
<dbReference type="SMART" id="SM00368">
    <property type="entry name" value="LRR_RI"/>
    <property type="match status" value="4"/>
</dbReference>
<reference evidence="1" key="2">
    <citation type="submission" date="2025-08" db="UniProtKB">
        <authorList>
            <consortium name="Ensembl"/>
        </authorList>
    </citation>
    <scope>IDENTIFICATION</scope>
</reference>
<dbReference type="InterPro" id="IPR050637">
    <property type="entry name" value="NLRP_innate_immun_reg"/>
</dbReference>
<reference evidence="1 2" key="1">
    <citation type="submission" date="2017-08" db="EMBL/GenBank/DDBJ databases">
        <title>USMARCv1.0.</title>
        <authorList>
            <person name="Hannum G.I."/>
            <person name="Koren S."/>
            <person name="Schroeder S.G."/>
            <person name="Chin S.C."/>
            <person name="Nonneman D.J."/>
            <person name="Becker S.A."/>
            <person name="Rosen B.D."/>
            <person name="Bickhart D.M."/>
            <person name="Putnam N.H."/>
            <person name="Green R.E."/>
            <person name="Tuggle C.K."/>
            <person name="Liu H."/>
            <person name="Rohrer G.A."/>
            <person name="Warr A."/>
            <person name="Hall R."/>
            <person name="Kim K."/>
            <person name="Hume D.A."/>
            <person name="Talbot R."/>
            <person name="Chow W."/>
            <person name="Howe K."/>
            <person name="Schwartz A.S."/>
            <person name="Watson M."/>
            <person name="Archibald A.L."/>
            <person name="Phillippy A.M."/>
            <person name="Smith T.P.L."/>
        </authorList>
    </citation>
    <scope>NUCLEOTIDE SEQUENCE [LARGE SCALE GENOMIC DNA]</scope>
</reference>
<dbReference type="InterPro" id="IPR032675">
    <property type="entry name" value="LRR_dom_sf"/>
</dbReference>
<dbReference type="Pfam" id="PF13516">
    <property type="entry name" value="LRR_6"/>
    <property type="match status" value="3"/>
</dbReference>
<evidence type="ECO:0000313" key="1">
    <source>
        <dbReference type="Ensembl" id="ENSSSCP00070017584.1"/>
    </source>
</evidence>
<sequence>SVGTRFEDVFRAIVYNPNLKFLSLNCVPHSLKMFSLLGEVLENPVCRIQHLSLMKCDLKASECQEIASLLIKSKNLKKLTLSNNPLKNEGVKILCNALLHPDCTLESLVLLFCCLTKTGCISIGRVLMLSKTLKHLDLGVNLLENLGVMSWWLSGCFFTSDVCQSIALVLTNNSNLRSLELGSNDIGDKGVEMLCDALKHPKCKLENIGLEECMLTSGCCASLASVLIRSKTLKKLNLLGNDLRDEGILQLLEALGHPDCVLEAVGLQINSVAAETWKSLLTVKKKNTRLTLLYQSWAAKKGREVSYNVGDIRAVSLPPTVPVLPRLNWHLICFHMPRKFRHKKSAKVSKQPPPSSST</sequence>
<dbReference type="PANTHER" id="PTHR45690:SF5">
    <property type="entry name" value="NACHT, LRR AND PYD DOMAINS-CONTAINING PROTEIN 11"/>
    <property type="match status" value="1"/>
</dbReference>
<protein>
    <submittedName>
        <fullName evidence="1">Uncharacterized protein</fullName>
    </submittedName>
</protein>
<dbReference type="Gene3D" id="3.80.10.10">
    <property type="entry name" value="Ribonuclease Inhibitor"/>
    <property type="match status" value="2"/>
</dbReference>
<proteinExistence type="predicted"/>
<organism evidence="1 2">
    <name type="scientific">Sus scrofa</name>
    <name type="common">Pig</name>
    <dbReference type="NCBI Taxonomy" id="9823"/>
    <lineage>
        <taxon>Eukaryota</taxon>
        <taxon>Metazoa</taxon>
        <taxon>Chordata</taxon>
        <taxon>Craniata</taxon>
        <taxon>Vertebrata</taxon>
        <taxon>Euteleostomi</taxon>
        <taxon>Mammalia</taxon>
        <taxon>Eutheria</taxon>
        <taxon>Laurasiatheria</taxon>
        <taxon>Artiodactyla</taxon>
        <taxon>Suina</taxon>
        <taxon>Suidae</taxon>
        <taxon>Sus</taxon>
    </lineage>
</organism>